<protein>
    <submittedName>
        <fullName evidence="1">Uncharacterized protein</fullName>
    </submittedName>
</protein>
<gene>
    <name evidence="1" type="ORF">GCM10017783_04750</name>
</gene>
<dbReference type="EMBL" id="BNAL01000003">
    <property type="protein sequence ID" value="GHF95887.1"/>
    <property type="molecule type" value="Genomic_DNA"/>
</dbReference>
<organism evidence="1 2">
    <name type="scientific">Deinococcus piscis</name>
    <dbReference type="NCBI Taxonomy" id="394230"/>
    <lineage>
        <taxon>Bacteria</taxon>
        <taxon>Thermotogati</taxon>
        <taxon>Deinococcota</taxon>
        <taxon>Deinococci</taxon>
        <taxon>Deinococcales</taxon>
        <taxon>Deinococcaceae</taxon>
        <taxon>Deinococcus</taxon>
    </lineage>
</organism>
<evidence type="ECO:0000313" key="1">
    <source>
        <dbReference type="EMBL" id="GHF95887.1"/>
    </source>
</evidence>
<evidence type="ECO:0000313" key="2">
    <source>
        <dbReference type="Proteomes" id="UP000632154"/>
    </source>
</evidence>
<proteinExistence type="predicted"/>
<dbReference type="Proteomes" id="UP000632154">
    <property type="component" value="Unassembled WGS sequence"/>
</dbReference>
<keyword evidence="2" id="KW-1185">Reference proteome</keyword>
<comment type="caution">
    <text evidence="1">The sequence shown here is derived from an EMBL/GenBank/DDBJ whole genome shotgun (WGS) entry which is preliminary data.</text>
</comment>
<name>A0ABQ3JYI4_9DEIO</name>
<sequence length="43" mass="4018">MVVAALAAGRGVAGVLAALVLVTELVLLAELGGVTVRTGGTAG</sequence>
<accession>A0ABQ3JYI4</accession>
<reference evidence="2" key="1">
    <citation type="journal article" date="2019" name="Int. J. Syst. Evol. Microbiol.">
        <title>The Global Catalogue of Microorganisms (GCM) 10K type strain sequencing project: providing services to taxonomists for standard genome sequencing and annotation.</title>
        <authorList>
            <consortium name="The Broad Institute Genomics Platform"/>
            <consortium name="The Broad Institute Genome Sequencing Center for Infectious Disease"/>
            <person name="Wu L."/>
            <person name="Ma J."/>
        </authorList>
    </citation>
    <scope>NUCLEOTIDE SEQUENCE [LARGE SCALE GENOMIC DNA]</scope>
    <source>
        <strain evidence="2">CGMCC 1.18439</strain>
    </source>
</reference>